<feature type="compositionally biased region" description="Basic and acidic residues" evidence="1">
    <location>
        <begin position="8"/>
        <end position="17"/>
    </location>
</feature>
<organism evidence="2 3">
    <name type="scientific">Oculimacula yallundae</name>
    <dbReference type="NCBI Taxonomy" id="86028"/>
    <lineage>
        <taxon>Eukaryota</taxon>
        <taxon>Fungi</taxon>
        <taxon>Dikarya</taxon>
        <taxon>Ascomycota</taxon>
        <taxon>Pezizomycotina</taxon>
        <taxon>Leotiomycetes</taxon>
        <taxon>Helotiales</taxon>
        <taxon>Ploettnerulaceae</taxon>
        <taxon>Oculimacula</taxon>
    </lineage>
</organism>
<sequence>MTKTAATRSKEVSQSERKVRKGPRLSSVVGEGCGSLPSRIMADAVDSRYREVGDGTSNSMIVNPFQRMCIAVNGEVAVVDRGEELMIDSKG</sequence>
<proteinExistence type="predicted"/>
<protein>
    <submittedName>
        <fullName evidence="2">Uncharacterized protein</fullName>
    </submittedName>
</protein>
<comment type="caution">
    <text evidence="2">The sequence shown here is derived from an EMBL/GenBank/DDBJ whole genome shotgun (WGS) entry which is preliminary data.</text>
</comment>
<accession>A0ABR4BVK0</accession>
<evidence type="ECO:0000313" key="2">
    <source>
        <dbReference type="EMBL" id="KAL2061647.1"/>
    </source>
</evidence>
<name>A0ABR4BVK0_9HELO</name>
<dbReference type="EMBL" id="JAZHXI010000018">
    <property type="protein sequence ID" value="KAL2061647.1"/>
    <property type="molecule type" value="Genomic_DNA"/>
</dbReference>
<reference evidence="2 3" key="1">
    <citation type="journal article" date="2024" name="Commun. Biol.">
        <title>Comparative genomic analysis of thermophilic fungi reveals convergent evolutionary adaptations and gene losses.</title>
        <authorList>
            <person name="Steindorff A.S."/>
            <person name="Aguilar-Pontes M.V."/>
            <person name="Robinson A.J."/>
            <person name="Andreopoulos B."/>
            <person name="LaButti K."/>
            <person name="Kuo A."/>
            <person name="Mondo S."/>
            <person name="Riley R."/>
            <person name="Otillar R."/>
            <person name="Haridas S."/>
            <person name="Lipzen A."/>
            <person name="Grimwood J."/>
            <person name="Schmutz J."/>
            <person name="Clum A."/>
            <person name="Reid I.D."/>
            <person name="Moisan M.C."/>
            <person name="Butler G."/>
            <person name="Nguyen T.T.M."/>
            <person name="Dewar K."/>
            <person name="Conant G."/>
            <person name="Drula E."/>
            <person name="Henrissat B."/>
            <person name="Hansel C."/>
            <person name="Singer S."/>
            <person name="Hutchinson M.I."/>
            <person name="de Vries R.P."/>
            <person name="Natvig D.O."/>
            <person name="Powell A.J."/>
            <person name="Tsang A."/>
            <person name="Grigoriev I.V."/>
        </authorList>
    </citation>
    <scope>NUCLEOTIDE SEQUENCE [LARGE SCALE GENOMIC DNA]</scope>
    <source>
        <strain evidence="2 3">CBS 494.80</strain>
    </source>
</reference>
<feature type="region of interest" description="Disordered" evidence="1">
    <location>
        <begin position="1"/>
        <end position="30"/>
    </location>
</feature>
<evidence type="ECO:0000256" key="1">
    <source>
        <dbReference type="SAM" id="MobiDB-lite"/>
    </source>
</evidence>
<dbReference type="Proteomes" id="UP001595075">
    <property type="component" value="Unassembled WGS sequence"/>
</dbReference>
<keyword evidence="3" id="KW-1185">Reference proteome</keyword>
<evidence type="ECO:0000313" key="3">
    <source>
        <dbReference type="Proteomes" id="UP001595075"/>
    </source>
</evidence>
<gene>
    <name evidence="2" type="ORF">VTL71DRAFT_7024</name>
</gene>